<name>A0ABQ6Z113_9ENTE</name>
<comment type="caution">
    <text evidence="1">The sequence shown here is derived from an EMBL/GenBank/DDBJ whole genome shotgun (WGS) entry which is preliminary data.</text>
</comment>
<reference evidence="1 2" key="1">
    <citation type="submission" date="2016-06" db="EMBL/GenBank/DDBJ databases">
        <title>Four novel species of enterococci isolated from chicken manure.</title>
        <authorList>
            <person name="Van Tyne D."/>
        </authorList>
    </citation>
    <scope>NUCLEOTIDE SEQUENCE [LARGE SCALE GENOMIC DNA]</scope>
    <source>
        <strain evidence="1 2">CU12B</strain>
    </source>
</reference>
<keyword evidence="2" id="KW-1185">Reference proteome</keyword>
<gene>
    <name evidence="1" type="ORF">BAU17_07040</name>
</gene>
<dbReference type="EMBL" id="MAEL01000032">
    <property type="protein sequence ID" value="KAF1304449.1"/>
    <property type="molecule type" value="Genomic_DNA"/>
</dbReference>
<organism evidence="1 2">
    <name type="scientific">Candidatus Enterococcus willemsii</name>
    <dbReference type="NCBI Taxonomy" id="1857215"/>
    <lineage>
        <taxon>Bacteria</taxon>
        <taxon>Bacillati</taxon>
        <taxon>Bacillota</taxon>
        <taxon>Bacilli</taxon>
        <taxon>Lactobacillales</taxon>
        <taxon>Enterococcaceae</taxon>
        <taxon>Enterococcus</taxon>
    </lineage>
</organism>
<evidence type="ECO:0000313" key="1">
    <source>
        <dbReference type="EMBL" id="KAF1304449.1"/>
    </source>
</evidence>
<evidence type="ECO:0000313" key="2">
    <source>
        <dbReference type="Proteomes" id="UP000782705"/>
    </source>
</evidence>
<accession>A0ABQ6Z113</accession>
<protein>
    <submittedName>
        <fullName evidence="1">Uncharacterized protein</fullName>
    </submittedName>
</protein>
<dbReference type="Proteomes" id="UP000782705">
    <property type="component" value="Unassembled WGS sequence"/>
</dbReference>
<proteinExistence type="predicted"/>
<dbReference type="RefSeq" id="WP_161901783.1">
    <property type="nucleotide sequence ID" value="NZ_MAEL01000032.1"/>
</dbReference>
<sequence>MTESSEEGEVFPYAVTLDDFIQEITLSNGDKKVIYHLDFSTKQENLPTTIVLNIKDNNDLGQAIYLTSSEGESAFYPISIKTIPTKKLTIVGDDGSERAVAVNTRVKIEATHDNADSMALIGKEGYLFYNDQGTISFALAFDKHHLIEYVQIEQRKNDTEQTKDNTEEDSYYQSILLAWEKQQEYIDSIDDPKVKQSVQTPHAAAVMEATRLEIIYPEDVEVIKESLQKVLAGE</sequence>